<dbReference type="SUPFAM" id="SSF48726">
    <property type="entry name" value="Immunoglobulin"/>
    <property type="match status" value="1"/>
</dbReference>
<dbReference type="Proteomes" id="UP000028761">
    <property type="component" value="Chromosome 14"/>
</dbReference>
<dbReference type="Ensembl" id="ENSPANT00000074661.1">
    <property type="protein sequence ID" value="ENSPANP00000049918.1"/>
    <property type="gene ID" value="ENSPANG00000037736.1"/>
</dbReference>
<reference evidence="1" key="3">
    <citation type="submission" date="2025-09" db="UniProtKB">
        <authorList>
            <consortium name="Ensembl"/>
        </authorList>
    </citation>
    <scope>IDENTIFICATION</scope>
</reference>
<dbReference type="InterPro" id="IPR013783">
    <property type="entry name" value="Ig-like_fold"/>
</dbReference>
<name>A0A8I5QZQ9_PAPAN</name>
<proteinExistence type="predicted"/>
<reference evidence="1" key="2">
    <citation type="submission" date="2025-08" db="UniProtKB">
        <authorList>
            <consortium name="Ensembl"/>
        </authorList>
    </citation>
    <scope>IDENTIFICATION</scope>
</reference>
<dbReference type="AlphaFoldDB" id="A0A8I5QZQ9"/>
<evidence type="ECO:0008006" key="3">
    <source>
        <dbReference type="Google" id="ProtNLM"/>
    </source>
</evidence>
<protein>
    <recommendedName>
        <fullName evidence="3">Ig-like domain-containing protein</fullName>
    </recommendedName>
</protein>
<sequence length="88" mass="9451">MEVHVRDIMTTQSPGPMVVSAGERITISCMSSQSSRNYLAWHQQKLAQASNLLTSWASTWESAVLGQFSGSGSGTVFTPTISSLGLKM</sequence>
<organism evidence="1 2">
    <name type="scientific">Papio anubis</name>
    <name type="common">Olive baboon</name>
    <dbReference type="NCBI Taxonomy" id="9555"/>
    <lineage>
        <taxon>Eukaryota</taxon>
        <taxon>Metazoa</taxon>
        <taxon>Chordata</taxon>
        <taxon>Craniata</taxon>
        <taxon>Vertebrata</taxon>
        <taxon>Euteleostomi</taxon>
        <taxon>Mammalia</taxon>
        <taxon>Eutheria</taxon>
        <taxon>Euarchontoglires</taxon>
        <taxon>Primates</taxon>
        <taxon>Haplorrhini</taxon>
        <taxon>Catarrhini</taxon>
        <taxon>Cercopithecidae</taxon>
        <taxon>Cercopithecinae</taxon>
        <taxon>Papio</taxon>
    </lineage>
</organism>
<reference evidence="1 2" key="1">
    <citation type="submission" date="2012-03" db="EMBL/GenBank/DDBJ databases">
        <title>Whole Genome Assembly of Papio anubis.</title>
        <authorList>
            <person name="Liu Y.L."/>
            <person name="Abraham K.A."/>
            <person name="Akbar H.A."/>
            <person name="Ali S.A."/>
            <person name="Anosike U.A."/>
            <person name="Aqrawi P.A."/>
            <person name="Arias F.A."/>
            <person name="Attaway T.A."/>
            <person name="Awwad R.A."/>
            <person name="Babu C.B."/>
            <person name="Bandaranaike D.B."/>
            <person name="Battles P.B."/>
            <person name="Bell A.B."/>
            <person name="Beltran B.B."/>
            <person name="Berhane-Mersha D.B."/>
            <person name="Bess C.B."/>
            <person name="Bickham C.B."/>
            <person name="Bolden T.B."/>
            <person name="Carter K.C."/>
            <person name="Chau D.C."/>
            <person name="Chavez A.C."/>
            <person name="Clerc-Blankenburg K.C."/>
            <person name="Coyle M.C."/>
            <person name="Dao M.D."/>
            <person name="Davila M.L.D."/>
            <person name="Davy-Carroll L.D."/>
            <person name="Denson S.D."/>
            <person name="Dinh H.D."/>
            <person name="Fernandez S.F."/>
            <person name="Fernando P.F."/>
            <person name="Forbes L.F."/>
            <person name="Francis C.F."/>
            <person name="Francisco L.F."/>
            <person name="Fu Q.F."/>
            <person name="Garcia-Iii R.G."/>
            <person name="Garrett T.G."/>
            <person name="Gross S.G."/>
            <person name="Gubbala S.G."/>
            <person name="Hirani K.H."/>
            <person name="Hogues M.H."/>
            <person name="Hollins B.H."/>
            <person name="Jackson L.J."/>
            <person name="Javaid M.J."/>
            <person name="Jhangiani S.J."/>
            <person name="Johnson A.J."/>
            <person name="Johnson B.J."/>
            <person name="Jones J.J."/>
            <person name="Joshi V.J."/>
            <person name="Kalu J.K."/>
            <person name="Khan N.K."/>
            <person name="Korchina V.K."/>
            <person name="Kovar C.K."/>
            <person name="Lago L.L."/>
            <person name="Lara F.L."/>
            <person name="Le T.-K.L."/>
            <person name="Lee S.L."/>
            <person name="Legall-Iii F.L."/>
            <person name="Lemon S.L."/>
            <person name="Liu J.L."/>
            <person name="Liu Y.-S.L."/>
            <person name="Liyanage D.L."/>
            <person name="Lopez J.L."/>
            <person name="Lorensuhewa L.L."/>
            <person name="Mata R.M."/>
            <person name="Mathew T.M."/>
            <person name="Mercado C.M."/>
            <person name="Mercado I.M."/>
            <person name="Morales K.M."/>
            <person name="Morgan M.M."/>
            <person name="Munidasa M.M."/>
            <person name="Ngo D.N."/>
            <person name="Nguyen L.N."/>
            <person name="Nguyen T.N."/>
            <person name="Nguyen N.N."/>
            <person name="Obregon M.O."/>
            <person name="Okwuonu G.O."/>
            <person name="Ongeri F.O."/>
            <person name="Onwere C.O."/>
            <person name="Osifeso I.O."/>
            <person name="Parra A.P."/>
            <person name="Patil S.P."/>
            <person name="Perez A.P."/>
            <person name="Perez Y.P."/>
            <person name="Pham C.P."/>
            <person name="Pu L.-L.P."/>
            <person name="Puazo M.P."/>
            <person name="Quiroz J.Q."/>
            <person name="Rouhana J.R."/>
            <person name="Ruiz M.R."/>
            <person name="Ruiz S.-J.R."/>
            <person name="Saada N.S."/>
            <person name="Santibanez J.S."/>
            <person name="Scheel M.S."/>
            <person name="Schneider B.S."/>
            <person name="Simmons D.S."/>
            <person name="Sisson I.S."/>
            <person name="Tang L.-Y.T."/>
            <person name="Thornton R.T."/>
            <person name="Tisius J.T."/>
            <person name="Toledanes G.T."/>
            <person name="Trejos Z.T."/>
            <person name="Usmani K.U."/>
            <person name="Varghese R.V."/>
            <person name="Vattathil S.V."/>
            <person name="Vee V.V."/>
            <person name="Walker D.W."/>
            <person name="Weissenberger G.W."/>
            <person name="White C.W."/>
            <person name="Williams A.W."/>
            <person name="Woodworth J.W."/>
            <person name="Wright R.W."/>
            <person name="Zhu Y.Z."/>
            <person name="Han Y.H."/>
            <person name="Newsham I.N."/>
            <person name="Nazareth L.N."/>
            <person name="Worley K.W."/>
            <person name="Muzny D.M."/>
            <person name="Rogers J.R."/>
            <person name="Gibbs R.G."/>
        </authorList>
    </citation>
    <scope>NUCLEOTIDE SEQUENCE [LARGE SCALE GENOMIC DNA]</scope>
</reference>
<dbReference type="InterPro" id="IPR036179">
    <property type="entry name" value="Ig-like_dom_sf"/>
</dbReference>
<evidence type="ECO:0000313" key="2">
    <source>
        <dbReference type="Proteomes" id="UP000028761"/>
    </source>
</evidence>
<dbReference type="Gene3D" id="2.60.40.10">
    <property type="entry name" value="Immunoglobulins"/>
    <property type="match status" value="1"/>
</dbReference>
<dbReference type="PANTHER" id="PTHR23267">
    <property type="entry name" value="IMMUNOGLOBULIN LIGHT CHAIN"/>
    <property type="match status" value="1"/>
</dbReference>
<dbReference type="InterPro" id="IPR050150">
    <property type="entry name" value="IgV_Light_Chain"/>
</dbReference>
<keyword evidence="2" id="KW-1185">Reference proteome</keyword>
<accession>A0A8I5QZQ9</accession>
<dbReference type="GeneTree" id="ENSGT00940000153094"/>
<evidence type="ECO:0000313" key="1">
    <source>
        <dbReference type="Ensembl" id="ENSPANP00000049918.1"/>
    </source>
</evidence>